<organism evidence="1 2">
    <name type="scientific">Populus alba x Populus x berolinensis</name>
    <dbReference type="NCBI Taxonomy" id="444605"/>
    <lineage>
        <taxon>Eukaryota</taxon>
        <taxon>Viridiplantae</taxon>
        <taxon>Streptophyta</taxon>
        <taxon>Embryophyta</taxon>
        <taxon>Tracheophyta</taxon>
        <taxon>Spermatophyta</taxon>
        <taxon>Magnoliopsida</taxon>
        <taxon>eudicotyledons</taxon>
        <taxon>Gunneridae</taxon>
        <taxon>Pentapetalae</taxon>
        <taxon>rosids</taxon>
        <taxon>fabids</taxon>
        <taxon>Malpighiales</taxon>
        <taxon>Salicaceae</taxon>
        <taxon>Saliceae</taxon>
        <taxon>Populus</taxon>
    </lineage>
</organism>
<name>A0AAD6R791_9ROSI</name>
<protein>
    <submittedName>
        <fullName evidence="1">Uncharacterized protein</fullName>
    </submittedName>
</protein>
<sequence>MQSSRALWEYYSSNTIRSSSGQAVGFAARARMLDGRKAFFARQAPIIASYSSRGPR</sequence>
<keyword evidence="2" id="KW-1185">Reference proteome</keyword>
<gene>
    <name evidence="1" type="ORF">NC653_008649</name>
</gene>
<dbReference type="Proteomes" id="UP001164929">
    <property type="component" value="Chromosome 3"/>
</dbReference>
<reference evidence="1" key="1">
    <citation type="journal article" date="2023" name="Mol. Ecol. Resour.">
        <title>Chromosome-level genome assembly of a triploid poplar Populus alba 'Berolinensis'.</title>
        <authorList>
            <person name="Chen S."/>
            <person name="Yu Y."/>
            <person name="Wang X."/>
            <person name="Wang S."/>
            <person name="Zhang T."/>
            <person name="Zhou Y."/>
            <person name="He R."/>
            <person name="Meng N."/>
            <person name="Wang Y."/>
            <person name="Liu W."/>
            <person name="Liu Z."/>
            <person name="Liu J."/>
            <person name="Guo Q."/>
            <person name="Huang H."/>
            <person name="Sederoff R.R."/>
            <person name="Wang G."/>
            <person name="Qu G."/>
            <person name="Chen S."/>
        </authorList>
    </citation>
    <scope>NUCLEOTIDE SEQUENCE</scope>
    <source>
        <strain evidence="1">SC-2020</strain>
    </source>
</reference>
<comment type="caution">
    <text evidence="1">The sequence shown here is derived from an EMBL/GenBank/DDBJ whole genome shotgun (WGS) entry which is preliminary data.</text>
</comment>
<evidence type="ECO:0000313" key="2">
    <source>
        <dbReference type="Proteomes" id="UP001164929"/>
    </source>
</evidence>
<dbReference type="AlphaFoldDB" id="A0AAD6R791"/>
<accession>A0AAD6R791</accession>
<proteinExistence type="predicted"/>
<evidence type="ECO:0000313" key="1">
    <source>
        <dbReference type="EMBL" id="KAJ7003491.1"/>
    </source>
</evidence>
<dbReference type="EMBL" id="JAQIZT010000003">
    <property type="protein sequence ID" value="KAJ7003491.1"/>
    <property type="molecule type" value="Genomic_DNA"/>
</dbReference>